<evidence type="ECO:0000313" key="9">
    <source>
        <dbReference type="EMBL" id="KND88123.1"/>
    </source>
</evidence>
<evidence type="ECO:0000256" key="4">
    <source>
        <dbReference type="ARBA" id="ARBA00023136"/>
    </source>
</evidence>
<feature type="transmembrane region" description="Helical" evidence="7">
    <location>
        <begin position="111"/>
        <end position="135"/>
    </location>
</feature>
<feature type="transmembrane region" description="Helical" evidence="7">
    <location>
        <begin position="78"/>
        <end position="99"/>
    </location>
</feature>
<evidence type="ECO:0000259" key="8">
    <source>
        <dbReference type="Pfam" id="PF20684"/>
    </source>
</evidence>
<dbReference type="Proteomes" id="UP000036947">
    <property type="component" value="Unassembled WGS sequence"/>
</dbReference>
<gene>
    <name evidence="9" type="ORF">TOPH_07233</name>
</gene>
<sequence length="346" mass="38748">MDVPHKSPPPNYADRGSGIVDCAIVAMVLSTLVVMVRFWSRAVTTSLLFWWDDWAMLLTLHAWMISLDKVNLSAVANLVALVLYCTCVWLIKISALLLYSRIFKRSSRAFLICLKVTGIAMTAWWMINAIVPWSFCDPWKKNVEPLLPGVCQHHIEWYLSSAFINASLDLVVLLLPMPAIWRLQMNLQKKISVMVIFLLGYSSAFLSFARFIIIVRNPNILATTGPDVDPSWNLVPLLYFSMLEAPLAILALCGPSVNQLVSRAVKYRSLSSLFTTSPHPTPTVQTAGCSRKHGHDTNKYGFSGLGSTPENSSSRPFWPLNGSSSSMTVVARLQWESDEERRIDNP</sequence>
<feature type="transmembrane region" description="Helical" evidence="7">
    <location>
        <begin position="16"/>
        <end position="36"/>
    </location>
</feature>
<protein>
    <recommendedName>
        <fullName evidence="8">Rhodopsin domain-containing protein</fullName>
    </recommendedName>
</protein>
<dbReference type="Pfam" id="PF20684">
    <property type="entry name" value="Fung_rhodopsin"/>
    <property type="match status" value="1"/>
</dbReference>
<keyword evidence="2 7" id="KW-0812">Transmembrane</keyword>
<dbReference type="EMBL" id="LFRF01000028">
    <property type="protein sequence ID" value="KND88123.1"/>
    <property type="molecule type" value="Genomic_DNA"/>
</dbReference>
<feature type="transmembrane region" description="Helical" evidence="7">
    <location>
        <begin position="193"/>
        <end position="214"/>
    </location>
</feature>
<evidence type="ECO:0000256" key="3">
    <source>
        <dbReference type="ARBA" id="ARBA00022989"/>
    </source>
</evidence>
<reference evidence="9 10" key="1">
    <citation type="journal article" date="2015" name="BMC Genomics">
        <title>The genome of the truffle-parasite Tolypocladium ophioglossoides and the evolution of antifungal peptaibiotics.</title>
        <authorList>
            <person name="Quandt C.A."/>
            <person name="Bushley K.E."/>
            <person name="Spatafora J.W."/>
        </authorList>
    </citation>
    <scope>NUCLEOTIDE SEQUENCE [LARGE SCALE GENOMIC DNA]</scope>
    <source>
        <strain evidence="9 10">CBS 100239</strain>
    </source>
</reference>
<evidence type="ECO:0000256" key="2">
    <source>
        <dbReference type="ARBA" id="ARBA00022692"/>
    </source>
</evidence>
<comment type="caution">
    <text evidence="9">The sequence shown here is derived from an EMBL/GenBank/DDBJ whole genome shotgun (WGS) entry which is preliminary data.</text>
</comment>
<evidence type="ECO:0000256" key="1">
    <source>
        <dbReference type="ARBA" id="ARBA00004141"/>
    </source>
</evidence>
<dbReference type="AlphaFoldDB" id="A0A0L0N1X5"/>
<accession>A0A0L0N1X5</accession>
<proteinExistence type="inferred from homology"/>
<keyword evidence="10" id="KW-1185">Reference proteome</keyword>
<feature type="compositionally biased region" description="Polar residues" evidence="6">
    <location>
        <begin position="305"/>
        <end position="324"/>
    </location>
</feature>
<keyword evidence="3 7" id="KW-1133">Transmembrane helix</keyword>
<dbReference type="InterPro" id="IPR052337">
    <property type="entry name" value="SAT4-like"/>
</dbReference>
<comment type="similarity">
    <text evidence="5">Belongs to the SAT4 family.</text>
</comment>
<evidence type="ECO:0000256" key="7">
    <source>
        <dbReference type="SAM" id="Phobius"/>
    </source>
</evidence>
<evidence type="ECO:0000313" key="10">
    <source>
        <dbReference type="Proteomes" id="UP000036947"/>
    </source>
</evidence>
<dbReference type="GO" id="GO:0016020">
    <property type="term" value="C:membrane"/>
    <property type="evidence" value="ECO:0007669"/>
    <property type="project" value="UniProtKB-SubCell"/>
</dbReference>
<name>A0A0L0N1X5_TOLOC</name>
<evidence type="ECO:0000256" key="5">
    <source>
        <dbReference type="ARBA" id="ARBA00038359"/>
    </source>
</evidence>
<dbReference type="STRING" id="1163406.A0A0L0N1X5"/>
<dbReference type="OrthoDB" id="4912596at2759"/>
<evidence type="ECO:0000256" key="6">
    <source>
        <dbReference type="SAM" id="MobiDB-lite"/>
    </source>
</evidence>
<feature type="transmembrane region" description="Helical" evidence="7">
    <location>
        <begin position="155"/>
        <end position="181"/>
    </location>
</feature>
<feature type="transmembrane region" description="Helical" evidence="7">
    <location>
        <begin position="234"/>
        <end position="253"/>
    </location>
</feature>
<organism evidence="9 10">
    <name type="scientific">Tolypocladium ophioglossoides (strain CBS 100239)</name>
    <name type="common">Snaketongue truffleclub</name>
    <name type="synonym">Elaphocordyceps ophioglossoides</name>
    <dbReference type="NCBI Taxonomy" id="1163406"/>
    <lineage>
        <taxon>Eukaryota</taxon>
        <taxon>Fungi</taxon>
        <taxon>Dikarya</taxon>
        <taxon>Ascomycota</taxon>
        <taxon>Pezizomycotina</taxon>
        <taxon>Sordariomycetes</taxon>
        <taxon>Hypocreomycetidae</taxon>
        <taxon>Hypocreales</taxon>
        <taxon>Ophiocordycipitaceae</taxon>
        <taxon>Tolypocladium</taxon>
    </lineage>
</organism>
<comment type="subcellular location">
    <subcellularLocation>
        <location evidence="1">Membrane</location>
        <topology evidence="1">Multi-pass membrane protein</topology>
    </subcellularLocation>
</comment>
<feature type="region of interest" description="Disordered" evidence="6">
    <location>
        <begin position="300"/>
        <end position="324"/>
    </location>
</feature>
<dbReference type="InterPro" id="IPR049326">
    <property type="entry name" value="Rhodopsin_dom_fungi"/>
</dbReference>
<keyword evidence="4 7" id="KW-0472">Membrane</keyword>
<dbReference type="PANTHER" id="PTHR33048:SF47">
    <property type="entry name" value="INTEGRAL MEMBRANE PROTEIN-RELATED"/>
    <property type="match status" value="1"/>
</dbReference>
<feature type="transmembrane region" description="Helical" evidence="7">
    <location>
        <begin position="48"/>
        <end position="66"/>
    </location>
</feature>
<dbReference type="PANTHER" id="PTHR33048">
    <property type="entry name" value="PTH11-LIKE INTEGRAL MEMBRANE PROTEIN (AFU_ORTHOLOGUE AFUA_5G11245)"/>
    <property type="match status" value="1"/>
</dbReference>
<feature type="domain" description="Rhodopsin" evidence="8">
    <location>
        <begin position="36"/>
        <end position="263"/>
    </location>
</feature>